<evidence type="ECO:0000256" key="12">
    <source>
        <dbReference type="ARBA" id="ARBA00034808"/>
    </source>
</evidence>
<dbReference type="GO" id="GO:0043138">
    <property type="term" value="F:3'-5' DNA helicase activity"/>
    <property type="evidence" value="ECO:0007669"/>
    <property type="project" value="UniProtKB-EC"/>
</dbReference>
<dbReference type="InterPro" id="IPR014017">
    <property type="entry name" value="DNA_helicase_UvrD-like_C"/>
</dbReference>
<gene>
    <name evidence="17" type="primary">rep</name>
    <name evidence="17" type="ORF">NCTC11541_00100</name>
</gene>
<dbReference type="Proteomes" id="UP000278157">
    <property type="component" value="Chromosome"/>
</dbReference>
<dbReference type="AlphaFoldDB" id="A0A448KL23"/>
<comment type="catalytic activity">
    <reaction evidence="11">
        <text>Couples ATP hydrolysis with the unwinding of duplex DNA by translocating in the 3'-5' direction.</text>
        <dbReference type="EC" id="5.6.2.4"/>
    </reaction>
</comment>
<dbReference type="GO" id="GO:0016887">
    <property type="term" value="F:ATP hydrolysis activity"/>
    <property type="evidence" value="ECO:0007669"/>
    <property type="project" value="RHEA"/>
</dbReference>
<dbReference type="InterPro" id="IPR027417">
    <property type="entry name" value="P-loop_NTPase"/>
</dbReference>
<dbReference type="GO" id="GO:0005829">
    <property type="term" value="C:cytosol"/>
    <property type="evidence" value="ECO:0007669"/>
    <property type="project" value="TreeGrafter"/>
</dbReference>
<evidence type="ECO:0000256" key="5">
    <source>
        <dbReference type="ARBA" id="ARBA00022806"/>
    </source>
</evidence>
<keyword evidence="2 14" id="KW-0547">Nucleotide-binding</keyword>
<dbReference type="NCBIfam" id="NF010486">
    <property type="entry name" value="PRK13909.1-3"/>
    <property type="match status" value="1"/>
</dbReference>
<evidence type="ECO:0000256" key="8">
    <source>
        <dbReference type="ARBA" id="ARBA00023125"/>
    </source>
</evidence>
<dbReference type="Gene3D" id="3.90.320.10">
    <property type="match status" value="1"/>
</dbReference>
<dbReference type="InterPro" id="IPR000212">
    <property type="entry name" value="DNA_helicase_UvrD/REP"/>
</dbReference>
<accession>A0A448KL23</accession>
<dbReference type="EMBL" id="LR134372">
    <property type="protein sequence ID" value="VEG84085.1"/>
    <property type="molecule type" value="Genomic_DNA"/>
</dbReference>
<sequence>MSEFKPFLALEASAGSGKTFALSMRFVALILNGAKIDEILAITFTKKATNEMKKRVIENFLTFDKKEAETKELCKLLGKDKEELIRLRDAKKEEFLRKNLKIYTFDALFSQILRSFALNLGLMSDFESVENSQDVRKAFLKKLSKEELKKLATYILKIDEKEHFFNELESLYQNAYFKSLNITNQPDLSKLQSAYDDLRKYCLSFDNKNLKSNFKSEKLHLKEFLKSSIIDQFEEKKYLRDLAQEDVNFTAKRERFLESLRQYALELEDFKIANLMELLKIFIEAKNDLHKNKNILSFSDISRRVLDLIRSDLKDMIYFRLDGRISHLLIDEFQDTSVVQYETLKPIIAELVSGEGVKKNRSFFYVGDKKQSIYRFRNSKKELFDLLRDTFTQIKTENLDTNYRSLGHLIEFVNTQFKNKFENFIPQKILEQNQNKGFVRIVQSEETDAKKTKQELLKVLKEQLDFLHQKGVLYEKICILCWQNNDANEILEYLKEHKIPAFTQSNILLENKASVRLVLEYAKYCIFGDVFYLEVMREFLGFEPERLQLDLAKSPEQNVLYLIKNLKLDLADIALLQFLEYAKQKGNFMELLFSPCPLKMMGEENYGISIMTVHKSKGLEFDYVTVLDRLSKGKNDNEQILLEYDIQKGWELRIKNAFHKATRDTSYQDFLARIEKAQKDDDINKLYVALTRAKNGLIVIKKNPFCVNGNNPSYFNGKGYLDLECCEIGTLNEQTAPKNEEQKEQNTLKEFVKIPLQNVEKIELKEEFHFGNAFHFCMQSLRLPKGENLENVKQKTRDKFRHFLSEDEFNALFKRVQNLLENKDFQALLQGKKLLKEQPLSFNGELKRLDLLALDEKEALIIDYKTGEFNAKNAEQITLYKQAIKEILNKQNTRAFLVYSLDKNIQIQKI</sequence>
<evidence type="ECO:0000256" key="11">
    <source>
        <dbReference type="ARBA" id="ARBA00034617"/>
    </source>
</evidence>
<keyword evidence="7 14" id="KW-0067">ATP-binding</keyword>
<evidence type="ECO:0000256" key="3">
    <source>
        <dbReference type="ARBA" id="ARBA00022763"/>
    </source>
</evidence>
<dbReference type="EC" id="5.6.2.4" evidence="12"/>
<dbReference type="NCBIfam" id="NF010487">
    <property type="entry name" value="PRK13909.1-4"/>
    <property type="match status" value="1"/>
</dbReference>
<protein>
    <recommendedName>
        <fullName evidence="12">DNA 3'-5' helicase</fullName>
        <ecNumber evidence="12">5.6.2.4</ecNumber>
    </recommendedName>
</protein>
<evidence type="ECO:0000256" key="15">
    <source>
        <dbReference type="SAM" id="Coils"/>
    </source>
</evidence>
<comment type="catalytic activity">
    <reaction evidence="13">
        <text>ATP + H2O = ADP + phosphate + H(+)</text>
        <dbReference type="Rhea" id="RHEA:13065"/>
        <dbReference type="ChEBI" id="CHEBI:15377"/>
        <dbReference type="ChEBI" id="CHEBI:15378"/>
        <dbReference type="ChEBI" id="CHEBI:30616"/>
        <dbReference type="ChEBI" id="CHEBI:43474"/>
        <dbReference type="ChEBI" id="CHEBI:456216"/>
        <dbReference type="EC" id="5.6.2.4"/>
    </reaction>
</comment>
<dbReference type="PANTHER" id="PTHR11070">
    <property type="entry name" value="UVRD / RECB / PCRA DNA HELICASE FAMILY MEMBER"/>
    <property type="match status" value="1"/>
</dbReference>
<evidence type="ECO:0000256" key="7">
    <source>
        <dbReference type="ARBA" id="ARBA00022840"/>
    </source>
</evidence>
<dbReference type="Gene3D" id="3.40.50.300">
    <property type="entry name" value="P-loop containing nucleotide triphosphate hydrolases"/>
    <property type="match status" value="4"/>
</dbReference>
<keyword evidence="4 14" id="KW-0378">Hydrolase</keyword>
<dbReference type="GO" id="GO:0000725">
    <property type="term" value="P:recombinational repair"/>
    <property type="evidence" value="ECO:0007669"/>
    <property type="project" value="TreeGrafter"/>
</dbReference>
<proteinExistence type="predicted"/>
<evidence type="ECO:0000256" key="6">
    <source>
        <dbReference type="ARBA" id="ARBA00022839"/>
    </source>
</evidence>
<evidence type="ECO:0000256" key="1">
    <source>
        <dbReference type="ARBA" id="ARBA00022722"/>
    </source>
</evidence>
<keyword evidence="6" id="KW-0269">Exonuclease</keyword>
<organism evidence="17 18">
    <name type="scientific">Campylobacter upsaliensis</name>
    <dbReference type="NCBI Taxonomy" id="28080"/>
    <lineage>
        <taxon>Bacteria</taxon>
        <taxon>Pseudomonadati</taxon>
        <taxon>Campylobacterota</taxon>
        <taxon>Epsilonproteobacteria</taxon>
        <taxon>Campylobacterales</taxon>
        <taxon>Campylobacteraceae</taxon>
        <taxon>Campylobacter</taxon>
    </lineage>
</organism>
<dbReference type="SUPFAM" id="SSF52540">
    <property type="entry name" value="P-loop containing nucleoside triphosphate hydrolases"/>
    <property type="match status" value="1"/>
</dbReference>
<keyword evidence="10" id="KW-0413">Isomerase</keyword>
<reference evidence="17 18" key="1">
    <citation type="submission" date="2018-12" db="EMBL/GenBank/DDBJ databases">
        <authorList>
            <consortium name="Pathogen Informatics"/>
        </authorList>
    </citation>
    <scope>NUCLEOTIDE SEQUENCE [LARGE SCALE GENOMIC DNA]</scope>
    <source>
        <strain evidence="17 18">NCTC11541</strain>
    </source>
</reference>
<dbReference type="PANTHER" id="PTHR11070:SF67">
    <property type="entry name" value="DNA 3'-5' HELICASE"/>
    <property type="match status" value="1"/>
</dbReference>
<dbReference type="RefSeq" id="WP_027304368.1">
    <property type="nucleotide sequence ID" value="NZ_CBCRZS010000005.1"/>
</dbReference>
<dbReference type="OrthoDB" id="9810135at2"/>
<evidence type="ECO:0000313" key="18">
    <source>
        <dbReference type="Proteomes" id="UP000278157"/>
    </source>
</evidence>
<dbReference type="Pfam" id="PF13361">
    <property type="entry name" value="UvrD_C"/>
    <property type="match status" value="2"/>
</dbReference>
<dbReference type="PROSITE" id="PS51198">
    <property type="entry name" value="UVRD_HELICASE_ATP_BIND"/>
    <property type="match status" value="1"/>
</dbReference>
<name>A0A448KL23_CAMUP</name>
<dbReference type="InterPro" id="IPR038726">
    <property type="entry name" value="PDDEXK_AddAB-type"/>
</dbReference>
<evidence type="ECO:0000256" key="10">
    <source>
        <dbReference type="ARBA" id="ARBA00023235"/>
    </source>
</evidence>
<feature type="coiled-coil region" evidence="15">
    <location>
        <begin position="442"/>
        <end position="470"/>
    </location>
</feature>
<feature type="binding site" evidence="14">
    <location>
        <begin position="12"/>
        <end position="19"/>
    </location>
    <ligand>
        <name>ATP</name>
        <dbReference type="ChEBI" id="CHEBI:30616"/>
    </ligand>
</feature>
<dbReference type="InterPro" id="IPR011604">
    <property type="entry name" value="PDDEXK-like_dom_sf"/>
</dbReference>
<evidence type="ECO:0000256" key="13">
    <source>
        <dbReference type="ARBA" id="ARBA00048988"/>
    </source>
</evidence>
<evidence type="ECO:0000313" key="17">
    <source>
        <dbReference type="EMBL" id="VEG84085.1"/>
    </source>
</evidence>
<keyword evidence="5 14" id="KW-0347">Helicase</keyword>
<dbReference type="GO" id="GO:0004527">
    <property type="term" value="F:exonuclease activity"/>
    <property type="evidence" value="ECO:0007669"/>
    <property type="project" value="UniProtKB-KW"/>
</dbReference>
<keyword evidence="15" id="KW-0175">Coiled coil</keyword>
<feature type="domain" description="UvrD-like helicase ATP-binding" evidence="16">
    <location>
        <begin position="1"/>
        <end position="406"/>
    </location>
</feature>
<keyword evidence="9" id="KW-0234">DNA repair</keyword>
<keyword evidence="1" id="KW-0540">Nuclease</keyword>
<dbReference type="GO" id="GO:0005524">
    <property type="term" value="F:ATP binding"/>
    <property type="evidence" value="ECO:0007669"/>
    <property type="project" value="UniProtKB-UniRule"/>
</dbReference>
<keyword evidence="8" id="KW-0238">DNA-binding</keyword>
<dbReference type="Pfam" id="PF12705">
    <property type="entry name" value="PDDEXK_1"/>
    <property type="match status" value="1"/>
</dbReference>
<dbReference type="Pfam" id="PF00580">
    <property type="entry name" value="UvrD-helicase"/>
    <property type="match status" value="1"/>
</dbReference>
<keyword evidence="3" id="KW-0227">DNA damage</keyword>
<evidence type="ECO:0000256" key="14">
    <source>
        <dbReference type="PROSITE-ProRule" id="PRU00560"/>
    </source>
</evidence>
<evidence type="ECO:0000256" key="2">
    <source>
        <dbReference type="ARBA" id="ARBA00022741"/>
    </source>
</evidence>
<evidence type="ECO:0000256" key="9">
    <source>
        <dbReference type="ARBA" id="ARBA00023204"/>
    </source>
</evidence>
<dbReference type="InterPro" id="IPR014016">
    <property type="entry name" value="UvrD-like_ATP-bd"/>
</dbReference>
<dbReference type="GO" id="GO:0003677">
    <property type="term" value="F:DNA binding"/>
    <property type="evidence" value="ECO:0007669"/>
    <property type="project" value="UniProtKB-KW"/>
</dbReference>
<evidence type="ECO:0000259" key="16">
    <source>
        <dbReference type="PROSITE" id="PS51198"/>
    </source>
</evidence>
<evidence type="ECO:0000256" key="4">
    <source>
        <dbReference type="ARBA" id="ARBA00022801"/>
    </source>
</evidence>